<protein>
    <submittedName>
        <fullName evidence="2">Uncharacterized protein YpbB</fullName>
    </submittedName>
</protein>
<keyword evidence="3" id="KW-1185">Reference proteome</keyword>
<evidence type="ECO:0000259" key="1">
    <source>
        <dbReference type="Pfam" id="PF14493"/>
    </source>
</evidence>
<evidence type="ECO:0000313" key="2">
    <source>
        <dbReference type="EMBL" id="MDQ0271117.1"/>
    </source>
</evidence>
<name>A0ABU0AK24_9BACI</name>
<dbReference type="Pfam" id="PF14493">
    <property type="entry name" value="HTH_40"/>
    <property type="match status" value="1"/>
</dbReference>
<dbReference type="InterPro" id="IPR029491">
    <property type="entry name" value="Helicase_HTH"/>
</dbReference>
<feature type="domain" description="Helicase Helix-turn-helix" evidence="1">
    <location>
        <begin position="256"/>
        <end position="343"/>
    </location>
</feature>
<proteinExistence type="predicted"/>
<organism evidence="2 3">
    <name type="scientific">Cytobacillus purgationiresistens</name>
    <dbReference type="NCBI Taxonomy" id="863449"/>
    <lineage>
        <taxon>Bacteria</taxon>
        <taxon>Bacillati</taxon>
        <taxon>Bacillota</taxon>
        <taxon>Bacilli</taxon>
        <taxon>Bacillales</taxon>
        <taxon>Bacillaceae</taxon>
        <taxon>Cytobacillus</taxon>
    </lineage>
</organism>
<gene>
    <name evidence="2" type="ORF">J2S17_003004</name>
</gene>
<reference evidence="2 3" key="1">
    <citation type="submission" date="2023-07" db="EMBL/GenBank/DDBJ databases">
        <title>Genomic Encyclopedia of Type Strains, Phase IV (KMG-IV): sequencing the most valuable type-strain genomes for metagenomic binning, comparative biology and taxonomic classification.</title>
        <authorList>
            <person name="Goeker M."/>
        </authorList>
    </citation>
    <scope>NUCLEOTIDE SEQUENCE [LARGE SCALE GENOMIC DNA]</scope>
    <source>
        <strain evidence="2 3">DSM 23494</strain>
    </source>
</reference>
<dbReference type="EMBL" id="JAUSUB010000012">
    <property type="protein sequence ID" value="MDQ0271117.1"/>
    <property type="molecule type" value="Genomic_DNA"/>
</dbReference>
<dbReference type="InterPro" id="IPR008308">
    <property type="entry name" value="YpbB-like"/>
</dbReference>
<dbReference type="RefSeq" id="WP_307476072.1">
    <property type="nucleotide sequence ID" value="NZ_JAUSUB010000012.1"/>
</dbReference>
<accession>A0ABU0AK24</accession>
<sequence length="349" mass="41029">MSLSYTEIVILHCLQRIEGQRTVYSVFHLLNGKKTSQTIQDAHLFHLSAFFHLFPSLTRKEFTDYIKRMENEQLIIQKEDLHFVVPKRDHWKAVDANILPKYVDGWRYHRYSRMLWERISLLVQVISHLNKQNQKYLPIQTKKELHVWLKKYLVQSKMSREDLAQGIYNELYTCLSHDDDINPVIFVIRLTGFNKIGLTASQAAEKLKMENDVYHIHFLNILHCILQKADESPEKFPLLNRLMTDVDKLTSLLTISASRTYRLIQKGFALDEISISRNLKRGTIEDHIVEIALNISDFKIDQYVSQLKQQLIVEASKKLTSKQLKHIRQSVPEADYFEIRLVLAKNGIR</sequence>
<evidence type="ECO:0000313" key="3">
    <source>
        <dbReference type="Proteomes" id="UP001238088"/>
    </source>
</evidence>
<comment type="caution">
    <text evidence="2">The sequence shown here is derived from an EMBL/GenBank/DDBJ whole genome shotgun (WGS) entry which is preliminary data.</text>
</comment>
<dbReference type="PIRSF" id="PIRSF021350">
    <property type="entry name" value="UCP021350"/>
    <property type="match status" value="1"/>
</dbReference>
<dbReference type="Proteomes" id="UP001238088">
    <property type="component" value="Unassembled WGS sequence"/>
</dbReference>